<evidence type="ECO:0000313" key="1">
    <source>
        <dbReference type="EMBL" id="AAU86122.1"/>
    </source>
</evidence>
<dbReference type="AlphaFoldDB" id="A0A7I6GXY1"/>
<evidence type="ECO:0000313" key="2">
    <source>
        <dbReference type="Proteomes" id="UP000002276"/>
    </source>
</evidence>
<reference evidence="1" key="2">
    <citation type="submission" date="2004-09" db="EMBL/GenBank/DDBJ databases">
        <authorList>
            <person name="Gloeckner G."/>
            <person name="Schilhabel M."/>
            <person name="Lehmann R."/>
            <person name="Platzer M."/>
        </authorList>
    </citation>
    <scope>NUCLEOTIDE SEQUENCE</scope>
    <source>
        <strain evidence="1">PBi</strain>
    </source>
</reference>
<protein>
    <submittedName>
        <fullName evidence="1">Uncharacterized protein</fullName>
    </submittedName>
</protein>
<geneLocation type="plasmid" evidence="2">
    <name>21</name>
</geneLocation>
<organism evidence="1">
    <name type="scientific">Borrelia garinii subsp. bavariensis (strain ATCC BAA-2496 / DSM 23469 / PBi)</name>
    <name type="common">Borreliella bavariensis</name>
    <dbReference type="NCBI Taxonomy" id="290434"/>
    <lineage>
        <taxon>Bacteria</taxon>
        <taxon>Pseudomonadati</taxon>
        <taxon>Spirochaetota</taxon>
        <taxon>Spirochaetia</taxon>
        <taxon>Spirochaetales</taxon>
        <taxon>Borreliaceae</taxon>
        <taxon>Borreliella</taxon>
    </lineage>
</organism>
<dbReference type="EMBL" id="AY722935">
    <property type="protein sequence ID" value="AAU86122.1"/>
    <property type="molecule type" value="Genomic_DNA"/>
</dbReference>
<name>A0A7I6GXY1_BORGP</name>
<proteinExistence type="predicted"/>
<accession>A0A7I6GXY1</accession>
<sequence>MVKLQSILELHSTAQILGTENHLIREFIQINYNGIVKMSLKL</sequence>
<gene>
    <name evidence="1" type="ordered locus">BGP274</name>
</gene>
<reference evidence="1" key="1">
    <citation type="journal article" date="2004" name="Nucleic Acids Res.">
        <title>Comparative analysis of the Borrelia garinii genome.</title>
        <authorList>
            <person name="Glockner G."/>
            <person name="Lehmann R."/>
            <person name="Romualdi A."/>
            <person name="Pradella S."/>
            <person name="Schulte-Spechtel U."/>
            <person name="Schilhabel M."/>
            <person name="Wilske B."/>
            <person name="Suhnel J."/>
            <person name="Platzer M."/>
        </authorList>
    </citation>
    <scope>NUCLEOTIDE SEQUENCE [LARGE SCALE GENOMIC DNA]</scope>
    <source>
        <strain>ATCC BAA-2496 / DSM 23469 / PBi</strain>
        <strain evidence="1">PBi</strain>
        <plasmid>21</plasmid>
    </source>
</reference>